<keyword evidence="4" id="KW-1185">Reference proteome</keyword>
<protein>
    <recommendedName>
        <fullName evidence="2">SET domain-containing protein</fullName>
    </recommendedName>
</protein>
<feature type="compositionally biased region" description="Polar residues" evidence="1">
    <location>
        <begin position="51"/>
        <end position="66"/>
    </location>
</feature>
<dbReference type="PROSITE" id="PS50280">
    <property type="entry name" value="SET"/>
    <property type="match status" value="1"/>
</dbReference>
<dbReference type="InterPro" id="IPR046341">
    <property type="entry name" value="SET_dom_sf"/>
</dbReference>
<dbReference type="InterPro" id="IPR001214">
    <property type="entry name" value="SET_dom"/>
</dbReference>
<feature type="domain" description="SET" evidence="2">
    <location>
        <begin position="198"/>
        <end position="324"/>
    </location>
</feature>
<gene>
    <name evidence="3" type="ORF">HJC23_004463</name>
</gene>
<dbReference type="EMBL" id="JABMIG020000044">
    <property type="protein sequence ID" value="KAL3798712.1"/>
    <property type="molecule type" value="Genomic_DNA"/>
</dbReference>
<feature type="region of interest" description="Disordered" evidence="1">
    <location>
        <begin position="37"/>
        <end position="68"/>
    </location>
</feature>
<dbReference type="SUPFAM" id="SSF82199">
    <property type="entry name" value="SET domain"/>
    <property type="match status" value="1"/>
</dbReference>
<evidence type="ECO:0000259" key="2">
    <source>
        <dbReference type="PROSITE" id="PS50280"/>
    </source>
</evidence>
<feature type="region of interest" description="Disordered" evidence="1">
    <location>
        <begin position="176"/>
        <end position="197"/>
    </location>
</feature>
<dbReference type="Proteomes" id="UP001516023">
    <property type="component" value="Unassembled WGS sequence"/>
</dbReference>
<proteinExistence type="predicted"/>
<dbReference type="AlphaFoldDB" id="A0ABD3QF23"/>
<name>A0ABD3QF23_9STRA</name>
<comment type="caution">
    <text evidence="3">The sequence shown here is derived from an EMBL/GenBank/DDBJ whole genome shotgun (WGS) entry which is preliminary data.</text>
</comment>
<dbReference type="Gene3D" id="2.170.270.10">
    <property type="entry name" value="SET domain"/>
    <property type="match status" value="1"/>
</dbReference>
<organism evidence="3 4">
    <name type="scientific">Cyclotella cryptica</name>
    <dbReference type="NCBI Taxonomy" id="29204"/>
    <lineage>
        <taxon>Eukaryota</taxon>
        <taxon>Sar</taxon>
        <taxon>Stramenopiles</taxon>
        <taxon>Ochrophyta</taxon>
        <taxon>Bacillariophyta</taxon>
        <taxon>Coscinodiscophyceae</taxon>
        <taxon>Thalassiosirophycidae</taxon>
        <taxon>Stephanodiscales</taxon>
        <taxon>Stephanodiscaceae</taxon>
        <taxon>Cyclotella</taxon>
    </lineage>
</organism>
<sequence>MRRHYGTIAEISTNENNYDILYHPDKEETMLTHRVLQTKQGGGGDEERGNCSHNELSSPKSLSDNNFALDHRDGEEKKYSMSKLFSDKTDVKVIFAKKTLRTTSLWSALVFIGYRIGLVVRPKTPASVKWIFEPPPTLKQMYYSRNCDEILKGTRPIYTEEQWQRFRDIWKLQGGKDPSRRYKRNDRRNSIAPPDLVPPFRAAQTTNGRGRGVFATRDIKKGEMTYGGTKHYIFFYDGHSYRRFLDALSDEEACDIMKFTWPQHGVGPRGESVIWGPMDDMALQNDGGKKRANIGCPKGKHCGLFDEYALRDINKGEELLCDYSQFFSLDFLDYEMWKEFGL</sequence>
<accession>A0ABD3QF23</accession>
<evidence type="ECO:0000313" key="4">
    <source>
        <dbReference type="Proteomes" id="UP001516023"/>
    </source>
</evidence>
<reference evidence="3 4" key="1">
    <citation type="journal article" date="2020" name="G3 (Bethesda)">
        <title>Improved Reference Genome for Cyclotella cryptica CCMP332, a Model for Cell Wall Morphogenesis, Salinity Adaptation, and Lipid Production in Diatoms (Bacillariophyta).</title>
        <authorList>
            <person name="Roberts W.R."/>
            <person name="Downey K.M."/>
            <person name="Ruck E.C."/>
            <person name="Traller J.C."/>
            <person name="Alverson A.J."/>
        </authorList>
    </citation>
    <scope>NUCLEOTIDE SEQUENCE [LARGE SCALE GENOMIC DNA]</scope>
    <source>
        <strain evidence="3 4">CCMP332</strain>
    </source>
</reference>
<evidence type="ECO:0000313" key="3">
    <source>
        <dbReference type="EMBL" id="KAL3798712.1"/>
    </source>
</evidence>
<evidence type="ECO:0000256" key="1">
    <source>
        <dbReference type="SAM" id="MobiDB-lite"/>
    </source>
</evidence>